<gene>
    <name evidence="1" type="ORF">NPIL_672561</name>
</gene>
<accession>A0A8X6PFN6</accession>
<proteinExistence type="predicted"/>
<protein>
    <submittedName>
        <fullName evidence="1">Uncharacterized protein</fullName>
    </submittedName>
</protein>
<dbReference type="AlphaFoldDB" id="A0A8X6PFN6"/>
<name>A0A8X6PFN6_NEPPI</name>
<sequence length="154" mass="17230">MLWKLEAEEPSCGSGVSINFLLSLKKKNLHTGTFTCSTGLNACHYKTLQRHKRYKRSIATAYHTSCCAAVTFHRKRHGPAKPQNKNTTHFIPSLVPFAIRRCTPYALRALKASASVAYGQSQRNGHFGWRKQQALGVFLYISIRIGCTVISKCS</sequence>
<dbReference type="EMBL" id="BMAW01019562">
    <property type="protein sequence ID" value="GFT64060.1"/>
    <property type="molecule type" value="Genomic_DNA"/>
</dbReference>
<reference evidence="1" key="1">
    <citation type="submission" date="2020-08" db="EMBL/GenBank/DDBJ databases">
        <title>Multicomponent nature underlies the extraordinary mechanical properties of spider dragline silk.</title>
        <authorList>
            <person name="Kono N."/>
            <person name="Nakamura H."/>
            <person name="Mori M."/>
            <person name="Yoshida Y."/>
            <person name="Ohtoshi R."/>
            <person name="Malay A.D."/>
            <person name="Moran D.A.P."/>
            <person name="Tomita M."/>
            <person name="Numata K."/>
            <person name="Arakawa K."/>
        </authorList>
    </citation>
    <scope>NUCLEOTIDE SEQUENCE</scope>
</reference>
<comment type="caution">
    <text evidence="1">The sequence shown here is derived from an EMBL/GenBank/DDBJ whole genome shotgun (WGS) entry which is preliminary data.</text>
</comment>
<keyword evidence="2" id="KW-1185">Reference proteome</keyword>
<evidence type="ECO:0000313" key="1">
    <source>
        <dbReference type="EMBL" id="GFT64060.1"/>
    </source>
</evidence>
<evidence type="ECO:0000313" key="2">
    <source>
        <dbReference type="Proteomes" id="UP000887013"/>
    </source>
</evidence>
<organism evidence="1 2">
    <name type="scientific">Nephila pilipes</name>
    <name type="common">Giant wood spider</name>
    <name type="synonym">Nephila maculata</name>
    <dbReference type="NCBI Taxonomy" id="299642"/>
    <lineage>
        <taxon>Eukaryota</taxon>
        <taxon>Metazoa</taxon>
        <taxon>Ecdysozoa</taxon>
        <taxon>Arthropoda</taxon>
        <taxon>Chelicerata</taxon>
        <taxon>Arachnida</taxon>
        <taxon>Araneae</taxon>
        <taxon>Araneomorphae</taxon>
        <taxon>Entelegynae</taxon>
        <taxon>Araneoidea</taxon>
        <taxon>Nephilidae</taxon>
        <taxon>Nephila</taxon>
    </lineage>
</organism>
<dbReference type="Proteomes" id="UP000887013">
    <property type="component" value="Unassembled WGS sequence"/>
</dbReference>